<comment type="caution">
    <text evidence="6">The sequence shown here is derived from an EMBL/GenBank/DDBJ whole genome shotgun (WGS) entry which is preliminary data.</text>
</comment>
<name>A0ABQ7QE36_PLUXY</name>
<keyword evidence="4" id="KW-0175">Coiled coil</keyword>
<gene>
    <name evidence="6" type="ORF">JYU34_012005</name>
</gene>
<keyword evidence="2" id="KW-0963">Cytoplasm</keyword>
<feature type="region of interest" description="Disordered" evidence="5">
    <location>
        <begin position="349"/>
        <end position="368"/>
    </location>
</feature>
<accession>A0ABQ7QE36</accession>
<evidence type="ECO:0000313" key="7">
    <source>
        <dbReference type="Proteomes" id="UP000823941"/>
    </source>
</evidence>
<protein>
    <recommendedName>
        <fullName evidence="8">Trichoplein keratin filament-binding protein</fullName>
    </recommendedName>
</protein>
<evidence type="ECO:0000313" key="6">
    <source>
        <dbReference type="EMBL" id="KAG7303481.1"/>
    </source>
</evidence>
<dbReference type="PANTHER" id="PTHR31183:SF2">
    <property type="entry name" value="TRICHOPLEIN KERATIN FILAMENT-BINDING PROTEIN"/>
    <property type="match status" value="1"/>
</dbReference>
<evidence type="ECO:0000256" key="4">
    <source>
        <dbReference type="SAM" id="Coils"/>
    </source>
</evidence>
<evidence type="ECO:0000256" key="3">
    <source>
        <dbReference type="ARBA" id="ARBA00023212"/>
    </source>
</evidence>
<feature type="coiled-coil region" evidence="4">
    <location>
        <begin position="33"/>
        <end position="96"/>
    </location>
</feature>
<keyword evidence="3" id="KW-0206">Cytoskeleton</keyword>
<dbReference type="InterPro" id="IPR043596">
    <property type="entry name" value="CFAP53/TCHP"/>
</dbReference>
<evidence type="ECO:0008006" key="8">
    <source>
        <dbReference type="Google" id="ProtNLM"/>
    </source>
</evidence>
<evidence type="ECO:0000256" key="1">
    <source>
        <dbReference type="ARBA" id="ARBA00004245"/>
    </source>
</evidence>
<dbReference type="PANTHER" id="PTHR31183">
    <property type="entry name" value="TRICHOPLEIN KERATIN FILAMENT-BINDING PROTEIN FAMILY MEMBER"/>
    <property type="match status" value="1"/>
</dbReference>
<dbReference type="Proteomes" id="UP000823941">
    <property type="component" value="Chromosome 16"/>
</dbReference>
<reference evidence="6 7" key="1">
    <citation type="submission" date="2021-06" db="EMBL/GenBank/DDBJ databases">
        <title>A haploid diamondback moth (Plutella xylostella L.) genome assembly resolves 31 chromosomes and identifies a diamide resistance mutation.</title>
        <authorList>
            <person name="Ward C.M."/>
            <person name="Perry K.D."/>
            <person name="Baker G."/>
            <person name="Powis K."/>
            <person name="Heckel D.G."/>
            <person name="Baxter S.W."/>
        </authorList>
    </citation>
    <scope>NUCLEOTIDE SEQUENCE [LARGE SCALE GENOMIC DNA]</scope>
    <source>
        <strain evidence="6 7">LV</strain>
        <tissue evidence="6">Single pupa</tissue>
    </source>
</reference>
<organism evidence="6 7">
    <name type="scientific">Plutella xylostella</name>
    <name type="common">Diamondback moth</name>
    <name type="synonym">Plutella maculipennis</name>
    <dbReference type="NCBI Taxonomy" id="51655"/>
    <lineage>
        <taxon>Eukaryota</taxon>
        <taxon>Metazoa</taxon>
        <taxon>Ecdysozoa</taxon>
        <taxon>Arthropoda</taxon>
        <taxon>Hexapoda</taxon>
        <taxon>Insecta</taxon>
        <taxon>Pterygota</taxon>
        <taxon>Neoptera</taxon>
        <taxon>Endopterygota</taxon>
        <taxon>Lepidoptera</taxon>
        <taxon>Glossata</taxon>
        <taxon>Ditrysia</taxon>
        <taxon>Yponomeutoidea</taxon>
        <taxon>Plutellidae</taxon>
        <taxon>Plutella</taxon>
    </lineage>
</organism>
<proteinExistence type="predicted"/>
<sequence length="368" mass="43345">MTKEESLRLHHAWRLQQPEPRAAHSYIANGKLKSAWTQQIVEKELQKKKEEEDTLKILKERDEALRKQIQVEEERLKEKELQMKDLRNSLEGQIAEMSEKETVVNQLRKLEEKEQMKLEQLKYLASEREKQHAKLKGERDATIVNMGLHKYKLKQKVLAVMKEIELDLDVMRQIQKAFLKDYESEISKCSSYKRVLDDALSTLEQCRERERARQSNIDAMYDGEARQINEKQDRMWAQEREARACLMADVVATLARQVQERLEANRVRQRENVLEREKILGDMERFHSEVKSKERETQLQNSKYSSINTLQSQLNGLQLKREQLQAAVSHEADMKAAVEHERTLRHEIARAHREGSGGLLQGRRQAWA</sequence>
<dbReference type="EMBL" id="JAHIBW010000016">
    <property type="protein sequence ID" value="KAG7303481.1"/>
    <property type="molecule type" value="Genomic_DNA"/>
</dbReference>
<comment type="subcellular location">
    <subcellularLocation>
        <location evidence="1">Cytoplasm</location>
        <location evidence="1">Cytoskeleton</location>
    </subcellularLocation>
</comment>
<evidence type="ECO:0000256" key="5">
    <source>
        <dbReference type="SAM" id="MobiDB-lite"/>
    </source>
</evidence>
<keyword evidence="7" id="KW-1185">Reference proteome</keyword>
<evidence type="ECO:0000256" key="2">
    <source>
        <dbReference type="ARBA" id="ARBA00022490"/>
    </source>
</evidence>